<dbReference type="RefSeq" id="WP_108602293.1">
    <property type="nucleotide sequence ID" value="NZ_CP026604.1"/>
</dbReference>
<name>A0A2S0VPW1_9ALTE</name>
<sequence>MFSQQRKKKRPYQSKKRSIQDENIDRQITAIHHAIALKLWQQQELIPQVITTIEQRKTQGRLTYGAYIHWLSVLETVTSREAFISGIAEDTPKMRKWRRQTPFVGILTEAERQQALNDNAMGQLQNVAIYF</sequence>
<gene>
    <name evidence="1" type="ORF">C2869_07135</name>
</gene>
<dbReference type="EMBL" id="CP026604">
    <property type="protein sequence ID" value="AWB66222.1"/>
    <property type="molecule type" value="Genomic_DNA"/>
</dbReference>
<proteinExistence type="predicted"/>
<evidence type="ECO:0000313" key="1">
    <source>
        <dbReference type="EMBL" id="AWB66222.1"/>
    </source>
</evidence>
<protein>
    <submittedName>
        <fullName evidence="1">Uncharacterized protein</fullName>
    </submittedName>
</protein>
<dbReference type="OrthoDB" id="6322227at2"/>
<reference evidence="1 2" key="1">
    <citation type="submission" date="2018-01" db="EMBL/GenBank/DDBJ databases">
        <title>Genome sequence of a Cantenovulum-like bacteria.</title>
        <authorList>
            <person name="Tan W.R."/>
            <person name="Lau N.-S."/>
            <person name="Go F."/>
            <person name="Amirul A.-A.A."/>
        </authorList>
    </citation>
    <scope>NUCLEOTIDE SEQUENCE [LARGE SCALE GENOMIC DNA]</scope>
    <source>
        <strain evidence="1 2">CCB-QB4</strain>
    </source>
</reference>
<accession>A0A2S0VPW1</accession>
<dbReference type="AlphaFoldDB" id="A0A2S0VPW1"/>
<organism evidence="1 2">
    <name type="scientific">Saccharobesus litoralis</name>
    <dbReference type="NCBI Taxonomy" id="2172099"/>
    <lineage>
        <taxon>Bacteria</taxon>
        <taxon>Pseudomonadati</taxon>
        <taxon>Pseudomonadota</taxon>
        <taxon>Gammaproteobacteria</taxon>
        <taxon>Alteromonadales</taxon>
        <taxon>Alteromonadaceae</taxon>
        <taxon>Saccharobesus</taxon>
    </lineage>
</organism>
<evidence type="ECO:0000313" key="2">
    <source>
        <dbReference type="Proteomes" id="UP000244441"/>
    </source>
</evidence>
<dbReference type="Proteomes" id="UP000244441">
    <property type="component" value="Chromosome"/>
</dbReference>
<keyword evidence="2" id="KW-1185">Reference proteome</keyword>
<dbReference type="KEGG" id="cate:C2869_07135"/>